<evidence type="ECO:0000256" key="1">
    <source>
        <dbReference type="ARBA" id="ARBA00010923"/>
    </source>
</evidence>
<name>A0AAU7DPJ2_9BACT</name>
<proteinExistence type="inferred from homology"/>
<evidence type="ECO:0000259" key="4">
    <source>
        <dbReference type="Pfam" id="PF01420"/>
    </source>
</evidence>
<keyword evidence="5" id="KW-0255">Endonuclease</keyword>
<dbReference type="EC" id="3.1.21.-" evidence="5"/>
<dbReference type="InterPro" id="IPR044946">
    <property type="entry name" value="Restrct_endonuc_typeI_TRD_sf"/>
</dbReference>
<organism evidence="5">
    <name type="scientific">Telmatobacter sp. DSM 110680</name>
    <dbReference type="NCBI Taxonomy" id="3036704"/>
    <lineage>
        <taxon>Bacteria</taxon>
        <taxon>Pseudomonadati</taxon>
        <taxon>Acidobacteriota</taxon>
        <taxon>Terriglobia</taxon>
        <taxon>Terriglobales</taxon>
        <taxon>Acidobacteriaceae</taxon>
        <taxon>Telmatobacter</taxon>
    </lineage>
</organism>
<evidence type="ECO:0000256" key="2">
    <source>
        <dbReference type="ARBA" id="ARBA00022747"/>
    </source>
</evidence>
<accession>A0AAU7DPJ2</accession>
<comment type="similarity">
    <text evidence="1">Belongs to the type-I restriction system S methylase family.</text>
</comment>
<reference evidence="5" key="1">
    <citation type="submission" date="2023-03" db="EMBL/GenBank/DDBJ databases">
        <title>Edaphobacter sp.</title>
        <authorList>
            <person name="Huber K.J."/>
            <person name="Papendorf J."/>
            <person name="Pilke C."/>
            <person name="Bunk B."/>
            <person name="Sproeer C."/>
            <person name="Pester M."/>
        </authorList>
    </citation>
    <scope>NUCLEOTIDE SEQUENCE</scope>
    <source>
        <strain evidence="5">DSM 110680</strain>
    </source>
</reference>
<dbReference type="GO" id="GO:0016787">
    <property type="term" value="F:hydrolase activity"/>
    <property type="evidence" value="ECO:0007669"/>
    <property type="project" value="UniProtKB-KW"/>
</dbReference>
<dbReference type="PANTHER" id="PTHR30408">
    <property type="entry name" value="TYPE-1 RESTRICTION ENZYME ECOKI SPECIFICITY PROTEIN"/>
    <property type="match status" value="1"/>
</dbReference>
<keyword evidence="2" id="KW-0680">Restriction system</keyword>
<dbReference type="CDD" id="cd17246">
    <property type="entry name" value="RMtype1_S_SonII-TRD2-CR2_like"/>
    <property type="match status" value="1"/>
</dbReference>
<feature type="domain" description="Type I restriction modification DNA specificity" evidence="4">
    <location>
        <begin position="4"/>
        <end position="175"/>
    </location>
</feature>
<keyword evidence="5" id="KW-0540">Nuclease</keyword>
<sequence>MTRNWQTKRLGELCEIELGKTPARSNKAFWDEKRKTGNVWLSIADLLNAEDNVVVDSKEYLSDKGAAISKIVSEGTLLVSFKLTLGRLAFAGRDLFTNEAIAALKIFNERELSKEFLFYFLHFFDWRKAAENDVKLKGMTLNKAKLKEMPVSFPALVDQKRIVGILDDAFDSIATAKANGDKNLQNARELFGSYLDFATAGCLTKEWRRDHENVEHASAVLARRLAERHTQFGGKGKYKGPDAPITVKSVDLPKSWILASPEQIAIHIVDCPHSTPRWAKSGVLCLRTTNFKPGFLDLESVQFVSEQTYNERITRLEPKGGDVLYSREGGIMGIACMIPEHMKMCLGQRMMLFRLDTKLALPEYFTAVMNSTLILSEVRRLTNGAASPHLNICDIRRFPIPLPPIAEQHQIVVKLNANSADIQHLESIYQQKLVSLGELKKAILRRAFTGEL</sequence>
<dbReference type="InterPro" id="IPR052021">
    <property type="entry name" value="Type-I_RS_S_subunit"/>
</dbReference>
<dbReference type="CDD" id="cd17244">
    <property type="entry name" value="RMtype1_S_Apa101655I-TRD2-CR2_like"/>
    <property type="match status" value="1"/>
</dbReference>
<evidence type="ECO:0000256" key="3">
    <source>
        <dbReference type="ARBA" id="ARBA00023125"/>
    </source>
</evidence>
<dbReference type="InterPro" id="IPR000055">
    <property type="entry name" value="Restrct_endonuc_typeI_TRD"/>
</dbReference>
<keyword evidence="5" id="KW-0378">Hydrolase</keyword>
<dbReference type="GO" id="GO:0004519">
    <property type="term" value="F:endonuclease activity"/>
    <property type="evidence" value="ECO:0007669"/>
    <property type="project" value="UniProtKB-KW"/>
</dbReference>
<dbReference type="Gene3D" id="3.90.220.20">
    <property type="entry name" value="DNA methylase specificity domains"/>
    <property type="match status" value="2"/>
</dbReference>
<dbReference type="GO" id="GO:0009307">
    <property type="term" value="P:DNA restriction-modification system"/>
    <property type="evidence" value="ECO:0007669"/>
    <property type="project" value="UniProtKB-KW"/>
</dbReference>
<dbReference type="Pfam" id="PF01420">
    <property type="entry name" value="Methylase_S"/>
    <property type="match status" value="2"/>
</dbReference>
<dbReference type="PANTHER" id="PTHR30408:SF12">
    <property type="entry name" value="TYPE I RESTRICTION ENZYME MJAVIII SPECIFICITY SUBUNIT"/>
    <property type="match status" value="1"/>
</dbReference>
<keyword evidence="3" id="KW-0238">DNA-binding</keyword>
<dbReference type="RefSeq" id="WP_348264547.1">
    <property type="nucleotide sequence ID" value="NZ_CP121196.1"/>
</dbReference>
<dbReference type="AlphaFoldDB" id="A0AAU7DPJ2"/>
<dbReference type="REBASE" id="836056">
    <property type="entry name" value="S.Tsp80ORF8440P"/>
</dbReference>
<protein>
    <submittedName>
        <fullName evidence="5">Restriction endonuclease subunit S</fullName>
        <ecNumber evidence="5">3.1.21.-</ecNumber>
    </submittedName>
</protein>
<dbReference type="GO" id="GO:0003677">
    <property type="term" value="F:DNA binding"/>
    <property type="evidence" value="ECO:0007669"/>
    <property type="project" value="UniProtKB-KW"/>
</dbReference>
<dbReference type="EMBL" id="CP121196">
    <property type="protein sequence ID" value="XBH19331.1"/>
    <property type="molecule type" value="Genomic_DNA"/>
</dbReference>
<gene>
    <name evidence="5" type="ORF">P8935_08435</name>
</gene>
<feature type="domain" description="Type I restriction modification DNA specificity" evidence="4">
    <location>
        <begin position="314"/>
        <end position="420"/>
    </location>
</feature>
<evidence type="ECO:0000313" key="5">
    <source>
        <dbReference type="EMBL" id="XBH19331.1"/>
    </source>
</evidence>
<dbReference type="SUPFAM" id="SSF116734">
    <property type="entry name" value="DNA methylase specificity domain"/>
    <property type="match status" value="2"/>
</dbReference>